<reference evidence="2" key="2">
    <citation type="submission" date="2015-07" db="EMBL/GenBank/DDBJ databases">
        <authorList>
            <person name="Noorani M."/>
        </authorList>
    </citation>
    <scope>NUCLEOTIDE SEQUENCE</scope>
    <source>
        <strain evidence="2">Yugu1</strain>
    </source>
</reference>
<accession>A0A368Q3P6</accession>
<protein>
    <submittedName>
        <fullName evidence="2">Uncharacterized protein</fullName>
    </submittedName>
</protein>
<dbReference type="AlphaFoldDB" id="A0A368Q3P6"/>
<gene>
    <name evidence="2" type="ORF">SETIT_2G218600v2</name>
</gene>
<evidence type="ECO:0000256" key="1">
    <source>
        <dbReference type="SAM" id="MobiDB-lite"/>
    </source>
</evidence>
<evidence type="ECO:0000313" key="2">
    <source>
        <dbReference type="EMBL" id="RCV11840.1"/>
    </source>
</evidence>
<sequence length="122" mass="12866">MSPHHVGVAVPEPRERAPGPQEQRPEPEPRQDEPPKGEQPADASWPAPPPFSSSSAGWPARKAGRGRTPGTACSKAQDSGGTRSDRTIASCRALTSRIQMRICHPSGLAAGPIKRAGSPFTN</sequence>
<feature type="compositionally biased region" description="Basic and acidic residues" evidence="1">
    <location>
        <begin position="12"/>
        <end position="36"/>
    </location>
</feature>
<proteinExistence type="predicted"/>
<dbReference type="EMBL" id="CM003529">
    <property type="protein sequence ID" value="RCV11840.1"/>
    <property type="molecule type" value="Genomic_DNA"/>
</dbReference>
<feature type="region of interest" description="Disordered" evidence="1">
    <location>
        <begin position="1"/>
        <end position="88"/>
    </location>
</feature>
<reference evidence="2" key="1">
    <citation type="journal article" date="2012" name="Nat. Biotechnol.">
        <title>Reference genome sequence of the model plant Setaria.</title>
        <authorList>
            <person name="Bennetzen J.L."/>
            <person name="Schmutz J."/>
            <person name="Wang H."/>
            <person name="Percifield R."/>
            <person name="Hawkins J."/>
            <person name="Pontaroli A.C."/>
            <person name="Estep M."/>
            <person name="Feng L."/>
            <person name="Vaughn J.N."/>
            <person name="Grimwood J."/>
            <person name="Jenkins J."/>
            <person name="Barry K."/>
            <person name="Lindquist E."/>
            <person name="Hellsten U."/>
            <person name="Deshpande S."/>
            <person name="Wang X."/>
            <person name="Wu X."/>
            <person name="Mitros T."/>
            <person name="Triplett J."/>
            <person name="Yang X."/>
            <person name="Ye C.Y."/>
            <person name="Mauro-Herrera M."/>
            <person name="Wang L."/>
            <person name="Li P."/>
            <person name="Sharma M."/>
            <person name="Sharma R."/>
            <person name="Ronald P.C."/>
            <person name="Panaud O."/>
            <person name="Kellogg E.A."/>
            <person name="Brutnell T.P."/>
            <person name="Doust A.N."/>
            <person name="Tuskan G.A."/>
            <person name="Rokhsar D."/>
            <person name="Devos K.M."/>
        </authorList>
    </citation>
    <scope>NUCLEOTIDE SEQUENCE [LARGE SCALE GENOMIC DNA]</scope>
    <source>
        <strain evidence="2">Yugu1</strain>
    </source>
</reference>
<name>A0A368Q3P6_SETIT</name>
<organism evidence="2">
    <name type="scientific">Setaria italica</name>
    <name type="common">Foxtail millet</name>
    <name type="synonym">Panicum italicum</name>
    <dbReference type="NCBI Taxonomy" id="4555"/>
    <lineage>
        <taxon>Eukaryota</taxon>
        <taxon>Viridiplantae</taxon>
        <taxon>Streptophyta</taxon>
        <taxon>Embryophyta</taxon>
        <taxon>Tracheophyta</taxon>
        <taxon>Spermatophyta</taxon>
        <taxon>Magnoliopsida</taxon>
        <taxon>Liliopsida</taxon>
        <taxon>Poales</taxon>
        <taxon>Poaceae</taxon>
        <taxon>PACMAD clade</taxon>
        <taxon>Panicoideae</taxon>
        <taxon>Panicodae</taxon>
        <taxon>Paniceae</taxon>
        <taxon>Cenchrinae</taxon>
        <taxon>Setaria</taxon>
    </lineage>
</organism>